<dbReference type="CDD" id="cd00531">
    <property type="entry name" value="NTF2_like"/>
    <property type="match status" value="1"/>
</dbReference>
<name>A0A2A4XB78_9GAMM</name>
<proteinExistence type="predicted"/>
<dbReference type="Gene3D" id="3.10.450.50">
    <property type="match status" value="1"/>
</dbReference>
<feature type="chain" id="PRO_5012992056" description="SnoaL-like domain-containing protein" evidence="1">
    <location>
        <begin position="27"/>
        <end position="174"/>
    </location>
</feature>
<dbReference type="Pfam" id="PF13577">
    <property type="entry name" value="SnoaL_4"/>
    <property type="match status" value="1"/>
</dbReference>
<keyword evidence="1" id="KW-0732">Signal</keyword>
<gene>
    <name evidence="3" type="ORF">COB20_04565</name>
</gene>
<accession>A0A2A4XB78</accession>
<dbReference type="InterPro" id="IPR032710">
    <property type="entry name" value="NTF2-like_dom_sf"/>
</dbReference>
<feature type="signal peptide" evidence="1">
    <location>
        <begin position="1"/>
        <end position="26"/>
    </location>
</feature>
<feature type="domain" description="SnoaL-like" evidence="2">
    <location>
        <begin position="31"/>
        <end position="164"/>
    </location>
</feature>
<dbReference type="AlphaFoldDB" id="A0A2A4XB78"/>
<evidence type="ECO:0000313" key="4">
    <source>
        <dbReference type="Proteomes" id="UP000218767"/>
    </source>
</evidence>
<evidence type="ECO:0000313" key="3">
    <source>
        <dbReference type="EMBL" id="PCI79561.1"/>
    </source>
</evidence>
<dbReference type="InterPro" id="IPR037401">
    <property type="entry name" value="SnoaL-like"/>
</dbReference>
<comment type="caution">
    <text evidence="3">The sequence shown here is derived from an EMBL/GenBank/DDBJ whole genome shotgun (WGS) entry which is preliminary data.</text>
</comment>
<dbReference type="SUPFAM" id="SSF54427">
    <property type="entry name" value="NTF2-like"/>
    <property type="match status" value="1"/>
</dbReference>
<evidence type="ECO:0000259" key="2">
    <source>
        <dbReference type="Pfam" id="PF13577"/>
    </source>
</evidence>
<dbReference type="EMBL" id="NVUL01000016">
    <property type="protein sequence ID" value="PCI79561.1"/>
    <property type="molecule type" value="Genomic_DNA"/>
</dbReference>
<reference evidence="4" key="1">
    <citation type="submission" date="2017-08" db="EMBL/GenBank/DDBJ databases">
        <title>A dynamic microbial community with high functional redundancy inhabits the cold, oxic subseafloor aquifer.</title>
        <authorList>
            <person name="Tully B.J."/>
            <person name="Wheat C.G."/>
            <person name="Glazer B.T."/>
            <person name="Huber J.A."/>
        </authorList>
    </citation>
    <scope>NUCLEOTIDE SEQUENCE [LARGE SCALE GENOMIC DNA]</scope>
</reference>
<protein>
    <recommendedName>
        <fullName evidence="2">SnoaL-like domain-containing protein</fullName>
    </recommendedName>
</protein>
<sequence length="174" mass="19602">MSGTKSRLCLFVAASLIAFLHLPAQAADEIQTLSNRMAIAEALTQYPYRWDSKSTQSFADLFTEDAVMERWRKGALIEGSRLQGKTAIFEYAEDAHTGRLADRQTRHHFSNLVFLELSDRNAVTENMALITHQTADDAVARVSSSGIYRISWEKSAGEWKIAKRILFVDSFPTK</sequence>
<evidence type="ECO:0000256" key="1">
    <source>
        <dbReference type="SAM" id="SignalP"/>
    </source>
</evidence>
<organism evidence="3 4">
    <name type="scientific">SAR86 cluster bacterium</name>
    <dbReference type="NCBI Taxonomy" id="2030880"/>
    <lineage>
        <taxon>Bacteria</taxon>
        <taxon>Pseudomonadati</taxon>
        <taxon>Pseudomonadota</taxon>
        <taxon>Gammaproteobacteria</taxon>
        <taxon>SAR86 cluster</taxon>
    </lineage>
</organism>
<dbReference type="Proteomes" id="UP000218767">
    <property type="component" value="Unassembled WGS sequence"/>
</dbReference>